<dbReference type="InterPro" id="IPR010502">
    <property type="entry name" value="Carb-bd_dom_fam9"/>
</dbReference>
<evidence type="ECO:0000259" key="1">
    <source>
        <dbReference type="Pfam" id="PF06452"/>
    </source>
</evidence>
<evidence type="ECO:0000313" key="3">
    <source>
        <dbReference type="Proteomes" id="UP000193498"/>
    </source>
</evidence>
<feature type="domain" description="Carbohydrate-binding" evidence="1">
    <location>
        <begin position="123"/>
        <end position="206"/>
    </location>
</feature>
<dbReference type="GO" id="GO:0016052">
    <property type="term" value="P:carbohydrate catabolic process"/>
    <property type="evidence" value="ECO:0007669"/>
    <property type="project" value="InterPro"/>
</dbReference>
<dbReference type="PANTHER" id="PTHR35532:SF5">
    <property type="entry name" value="CARBOHYDRATE-BINDING DOMAIN-CONTAINING PROTEIN"/>
    <property type="match status" value="1"/>
</dbReference>
<accession>A0A1Y1XGP5</accession>
<reference evidence="2 3" key="1">
    <citation type="submission" date="2016-07" db="EMBL/GenBank/DDBJ databases">
        <title>Pervasive Adenine N6-methylation of Active Genes in Fungi.</title>
        <authorList>
            <consortium name="DOE Joint Genome Institute"/>
            <person name="Mondo S.J."/>
            <person name="Dannebaum R.O."/>
            <person name="Kuo R.C."/>
            <person name="Labutti K."/>
            <person name="Haridas S."/>
            <person name="Kuo A."/>
            <person name="Salamov A."/>
            <person name="Ahrendt S.R."/>
            <person name="Lipzen A."/>
            <person name="Sullivan W."/>
            <person name="Andreopoulos W.B."/>
            <person name="Clum A."/>
            <person name="Lindquist E."/>
            <person name="Daum C."/>
            <person name="Ramamoorthy G.K."/>
            <person name="Gryganskyi A."/>
            <person name="Culley D."/>
            <person name="Magnuson J.K."/>
            <person name="James T.Y."/>
            <person name="O'Malley M.A."/>
            <person name="Stajich J.E."/>
            <person name="Spatafora J.W."/>
            <person name="Visel A."/>
            <person name="Grigoriev I.V."/>
        </authorList>
    </citation>
    <scope>NUCLEOTIDE SEQUENCE [LARGE SCALE GENOMIC DNA]</scope>
    <source>
        <strain evidence="2 3">CBS 931.73</strain>
    </source>
</reference>
<protein>
    <recommendedName>
        <fullName evidence="1">Carbohydrate-binding domain-containing protein</fullName>
    </recommendedName>
</protein>
<keyword evidence="3" id="KW-1185">Reference proteome</keyword>
<dbReference type="PANTHER" id="PTHR35532">
    <property type="entry name" value="SIMILAR TO POLYHYDROXYALKANOATE DEPOLYMERASE"/>
    <property type="match status" value="1"/>
</dbReference>
<organism evidence="2 3">
    <name type="scientific">Basidiobolus meristosporus CBS 931.73</name>
    <dbReference type="NCBI Taxonomy" id="1314790"/>
    <lineage>
        <taxon>Eukaryota</taxon>
        <taxon>Fungi</taxon>
        <taxon>Fungi incertae sedis</taxon>
        <taxon>Zoopagomycota</taxon>
        <taxon>Entomophthoromycotina</taxon>
        <taxon>Basidiobolomycetes</taxon>
        <taxon>Basidiobolales</taxon>
        <taxon>Basidiobolaceae</taxon>
        <taxon>Basidiobolus</taxon>
    </lineage>
</organism>
<sequence>MPISPWRTPCAIETNPIKPSQPGELWDSPENPLISDPGRASRVIHEALRNGMEKRGIICGCFKRHLEIGQTSGKRSVYDRMNLQNLNCNLVVLVLWIAHISCECILPPIKHYAIPATLTAPRIDGSLDDVEWAVAPWTEEFVDALALSKSSSSTQLKTRAKMLWDENFIYVAAQLFDPFIIANLTRMPELQDIFDNTFEMLIDTDRTHHQLKRIQINPLGVYRALQYDKPPMDGGRPSVWKLSNQFESAVLNTSEVHQLVNGGLDKIVNVATNRETQSLWNIEWAIPINVLKHRLKRDPHSIPPYSSFQFMRSGWPPMTNSEGSDPKPRRRRRYISTAVEKLIPQVPYLQTWSPIPGGVLEPEWWGTIEFLPLDARPDSDTTYPPYEARTRFALMQIYRAQRARFDRVGQYTDDLTELRIDGPRMGECTDLPVIETNENDTKYEARIYIGNGRVGHIRQDRYIWFDSE</sequence>
<dbReference type="AlphaFoldDB" id="A0A1Y1XGP5"/>
<dbReference type="STRING" id="1314790.A0A1Y1XGP5"/>
<dbReference type="GO" id="GO:0030246">
    <property type="term" value="F:carbohydrate binding"/>
    <property type="evidence" value="ECO:0007669"/>
    <property type="project" value="InterPro"/>
</dbReference>
<comment type="caution">
    <text evidence="2">The sequence shown here is derived from an EMBL/GenBank/DDBJ whole genome shotgun (WGS) entry which is preliminary data.</text>
</comment>
<dbReference type="SUPFAM" id="SSF49344">
    <property type="entry name" value="CBD9-like"/>
    <property type="match status" value="1"/>
</dbReference>
<gene>
    <name evidence="2" type="ORF">K493DRAFT_360555</name>
</gene>
<dbReference type="GO" id="GO:0004553">
    <property type="term" value="F:hydrolase activity, hydrolyzing O-glycosyl compounds"/>
    <property type="evidence" value="ECO:0007669"/>
    <property type="project" value="InterPro"/>
</dbReference>
<dbReference type="InParanoid" id="A0A1Y1XGP5"/>
<dbReference type="OrthoDB" id="59288at2759"/>
<dbReference type="Pfam" id="PF06452">
    <property type="entry name" value="CBM9_1"/>
    <property type="match status" value="1"/>
</dbReference>
<proteinExistence type="predicted"/>
<evidence type="ECO:0000313" key="2">
    <source>
        <dbReference type="EMBL" id="ORX84915.1"/>
    </source>
</evidence>
<name>A0A1Y1XGP5_9FUNG</name>
<dbReference type="Gene3D" id="2.60.40.1190">
    <property type="match status" value="1"/>
</dbReference>
<dbReference type="EMBL" id="MCFE01000600">
    <property type="protein sequence ID" value="ORX84915.1"/>
    <property type="molecule type" value="Genomic_DNA"/>
</dbReference>
<dbReference type="Proteomes" id="UP000193498">
    <property type="component" value="Unassembled WGS sequence"/>
</dbReference>
<dbReference type="CDD" id="cd09620">
    <property type="entry name" value="CBM9_like_3"/>
    <property type="match status" value="1"/>
</dbReference>